<accession>A0AAD3DMM3</accession>
<proteinExistence type="predicted"/>
<reference evidence="2 3" key="1">
    <citation type="journal article" date="2021" name="Sci. Rep.">
        <title>Genome sequencing of the multicellular alga Astrephomene provides insights into convergent evolution of germ-soma differentiation.</title>
        <authorList>
            <person name="Yamashita S."/>
            <person name="Yamamoto K."/>
            <person name="Matsuzaki R."/>
            <person name="Suzuki S."/>
            <person name="Yamaguchi H."/>
            <person name="Hirooka S."/>
            <person name="Minakuchi Y."/>
            <person name="Miyagishima S."/>
            <person name="Kawachi M."/>
            <person name="Toyoda A."/>
            <person name="Nozaki H."/>
        </authorList>
    </citation>
    <scope>NUCLEOTIDE SEQUENCE [LARGE SCALE GENOMIC DNA]</scope>
    <source>
        <strain evidence="2 3">NIES-4017</strain>
    </source>
</reference>
<evidence type="ECO:0000256" key="1">
    <source>
        <dbReference type="SAM" id="MobiDB-lite"/>
    </source>
</evidence>
<dbReference type="EMBL" id="BMAR01000003">
    <property type="protein sequence ID" value="GFR42616.1"/>
    <property type="molecule type" value="Genomic_DNA"/>
</dbReference>
<name>A0AAD3DMM3_9CHLO</name>
<feature type="non-terminal residue" evidence="2">
    <location>
        <position position="1"/>
    </location>
</feature>
<gene>
    <name evidence="2" type="ORF">Agub_g3547</name>
</gene>
<dbReference type="AlphaFoldDB" id="A0AAD3DMM3"/>
<feature type="region of interest" description="Disordered" evidence="1">
    <location>
        <begin position="377"/>
        <end position="420"/>
    </location>
</feature>
<evidence type="ECO:0000313" key="3">
    <source>
        <dbReference type="Proteomes" id="UP001054857"/>
    </source>
</evidence>
<evidence type="ECO:0000313" key="2">
    <source>
        <dbReference type="EMBL" id="GFR42616.1"/>
    </source>
</evidence>
<feature type="compositionally biased region" description="Polar residues" evidence="1">
    <location>
        <begin position="321"/>
        <end position="334"/>
    </location>
</feature>
<feature type="region of interest" description="Disordered" evidence="1">
    <location>
        <begin position="321"/>
        <end position="344"/>
    </location>
</feature>
<feature type="compositionally biased region" description="Low complexity" evidence="1">
    <location>
        <begin position="377"/>
        <end position="397"/>
    </location>
</feature>
<keyword evidence="3" id="KW-1185">Reference proteome</keyword>
<protein>
    <submittedName>
        <fullName evidence="2">Uncharacterized protein</fullName>
    </submittedName>
</protein>
<organism evidence="2 3">
    <name type="scientific">Astrephomene gubernaculifera</name>
    <dbReference type="NCBI Taxonomy" id="47775"/>
    <lineage>
        <taxon>Eukaryota</taxon>
        <taxon>Viridiplantae</taxon>
        <taxon>Chlorophyta</taxon>
        <taxon>core chlorophytes</taxon>
        <taxon>Chlorophyceae</taxon>
        <taxon>CS clade</taxon>
        <taxon>Chlamydomonadales</taxon>
        <taxon>Astrephomenaceae</taxon>
        <taxon>Astrephomene</taxon>
    </lineage>
</organism>
<sequence>MALRMSGHRRRAADGIPDALDLTPLGVTLSGSGTVSSGSSSNTSGSSASPSCSPSSSSLTSAYSALSRTALNRASCLVGAFCAEAATAAASPTAAAATAAAASAAMANGHGHAHACTVGSSGLTHGSRGGVLWGSKEFMFERYPLLLHAARRFGYPLQALRLYDYADGLQDFLATAPGHELASLGPEGLARVLTALASISCWCCRDPHWAAAFERACLCLIAVQFDLGYTHPDRWLGLLRATVQALPYPLPGLAAAMRSLMVRLCDVRRYGSYVWELLPLVDVLERRAASAAGKGTASGGVVGSSMLPAGRQQQQMRAQVCGQGSSAGRTYNRNHSIRSKHTSVRSFGSTAAGGGVAAAAVAAGGSPYRWQRTAGYPAAGSGQSSSGSGSGGVPASARKGTGSQVPCRCLSPPPDLSSHLVSDEEYGRWLEEAGRVIAGSMVGWSEGR</sequence>
<dbReference type="Proteomes" id="UP001054857">
    <property type="component" value="Unassembled WGS sequence"/>
</dbReference>
<comment type="caution">
    <text evidence="2">The sequence shown here is derived from an EMBL/GenBank/DDBJ whole genome shotgun (WGS) entry which is preliminary data.</text>
</comment>
<feature type="region of interest" description="Disordered" evidence="1">
    <location>
        <begin position="32"/>
        <end position="56"/>
    </location>
</feature>